<dbReference type="Pfam" id="PF00668">
    <property type="entry name" value="Condensation"/>
    <property type="match status" value="5"/>
</dbReference>
<dbReference type="Gene3D" id="2.30.38.10">
    <property type="entry name" value="Luciferase, Domain 3"/>
    <property type="match status" value="3"/>
</dbReference>
<dbReference type="PROSITE" id="PS00455">
    <property type="entry name" value="AMP_BINDING"/>
    <property type="match status" value="2"/>
</dbReference>
<feature type="domain" description="Carrier" evidence="6">
    <location>
        <begin position="2290"/>
        <end position="2365"/>
    </location>
</feature>
<evidence type="ECO:0000313" key="7">
    <source>
        <dbReference type="EMBL" id="MDV7267093.1"/>
    </source>
</evidence>
<dbReference type="GO" id="GO:0008610">
    <property type="term" value="P:lipid biosynthetic process"/>
    <property type="evidence" value="ECO:0007669"/>
    <property type="project" value="UniProtKB-ARBA"/>
</dbReference>
<dbReference type="NCBIfam" id="TIGR01720">
    <property type="entry name" value="NRPS-para261"/>
    <property type="match status" value="1"/>
</dbReference>
<dbReference type="InterPro" id="IPR025110">
    <property type="entry name" value="AMP-bd_C"/>
</dbReference>
<comment type="caution">
    <text evidence="7">The sequence shown here is derived from an EMBL/GenBank/DDBJ whole genome shotgun (WGS) entry which is preliminary data.</text>
</comment>
<dbReference type="Gene3D" id="1.10.1200.10">
    <property type="entry name" value="ACP-like"/>
    <property type="match status" value="3"/>
</dbReference>
<dbReference type="InterPro" id="IPR020806">
    <property type="entry name" value="PKS_PP-bd"/>
</dbReference>
<dbReference type="InterPro" id="IPR006162">
    <property type="entry name" value="Ppantetheine_attach_site"/>
</dbReference>
<dbReference type="RefSeq" id="WP_317769113.1">
    <property type="nucleotide sequence ID" value="NZ_JAWLUP010000070.1"/>
</dbReference>
<proteinExistence type="predicted"/>
<evidence type="ECO:0000256" key="3">
    <source>
        <dbReference type="ARBA" id="ARBA00022553"/>
    </source>
</evidence>
<dbReference type="SUPFAM" id="SSF52777">
    <property type="entry name" value="CoA-dependent acyltransferases"/>
    <property type="match status" value="9"/>
</dbReference>
<dbReference type="NCBIfam" id="TIGR01733">
    <property type="entry name" value="AA-adenyl-dom"/>
    <property type="match status" value="3"/>
</dbReference>
<dbReference type="InterPro" id="IPR010060">
    <property type="entry name" value="NRPS_synth"/>
</dbReference>
<accession>A0AAE4V3F3</accession>
<dbReference type="GO" id="GO:0009366">
    <property type="term" value="C:enterobactin synthetase complex"/>
    <property type="evidence" value="ECO:0007669"/>
    <property type="project" value="TreeGrafter"/>
</dbReference>
<dbReference type="InterPro" id="IPR009081">
    <property type="entry name" value="PP-bd_ACP"/>
</dbReference>
<dbReference type="EMBL" id="JAWLUP010000070">
    <property type="protein sequence ID" value="MDV7267093.1"/>
    <property type="molecule type" value="Genomic_DNA"/>
</dbReference>
<evidence type="ECO:0000256" key="1">
    <source>
        <dbReference type="ARBA" id="ARBA00001957"/>
    </source>
</evidence>
<dbReference type="SUPFAM" id="SSF47336">
    <property type="entry name" value="ACP-like"/>
    <property type="match status" value="3"/>
</dbReference>
<dbReference type="Gene3D" id="3.30.559.10">
    <property type="entry name" value="Chloramphenicol acetyltransferase-like domain"/>
    <property type="match status" value="4"/>
</dbReference>
<dbReference type="Gene3D" id="3.30.559.30">
    <property type="entry name" value="Nonribosomal peptide synthetase, condensation domain"/>
    <property type="match status" value="5"/>
</dbReference>
<dbReference type="InterPro" id="IPR036736">
    <property type="entry name" value="ACP-like_sf"/>
</dbReference>
<dbReference type="SMART" id="SM00823">
    <property type="entry name" value="PKS_PP"/>
    <property type="match status" value="3"/>
</dbReference>
<dbReference type="InterPro" id="IPR020845">
    <property type="entry name" value="AMP-binding_CS"/>
</dbReference>
<keyword evidence="3" id="KW-0597">Phosphoprotein</keyword>
<dbReference type="InterPro" id="IPR010071">
    <property type="entry name" value="AA_adenyl_dom"/>
</dbReference>
<gene>
    <name evidence="7" type="ORF">R4315_21425</name>
</gene>
<dbReference type="GO" id="GO:0031177">
    <property type="term" value="F:phosphopantetheine binding"/>
    <property type="evidence" value="ECO:0007669"/>
    <property type="project" value="InterPro"/>
</dbReference>
<dbReference type="FunFam" id="3.40.50.12780:FF:000012">
    <property type="entry name" value="Non-ribosomal peptide synthetase"/>
    <property type="match status" value="1"/>
</dbReference>
<evidence type="ECO:0000259" key="6">
    <source>
        <dbReference type="PROSITE" id="PS50075"/>
    </source>
</evidence>
<feature type="domain" description="Carrier" evidence="6">
    <location>
        <begin position="1215"/>
        <end position="1290"/>
    </location>
</feature>
<dbReference type="FunFam" id="2.30.38.10:FF:000001">
    <property type="entry name" value="Non-ribosomal peptide synthetase PvdI"/>
    <property type="match status" value="1"/>
</dbReference>
<dbReference type="GO" id="GO:0047527">
    <property type="term" value="F:2,3-dihydroxybenzoate-serine ligase activity"/>
    <property type="evidence" value="ECO:0007669"/>
    <property type="project" value="TreeGrafter"/>
</dbReference>
<dbReference type="Proteomes" id="UP001185863">
    <property type="component" value="Unassembled WGS sequence"/>
</dbReference>
<dbReference type="InterPro" id="IPR045851">
    <property type="entry name" value="AMP-bd_C_sf"/>
</dbReference>
<dbReference type="GO" id="GO:0043041">
    <property type="term" value="P:amino acid activation for nonribosomal peptide biosynthetic process"/>
    <property type="evidence" value="ECO:0007669"/>
    <property type="project" value="TreeGrafter"/>
</dbReference>
<dbReference type="InterPro" id="IPR023213">
    <property type="entry name" value="CAT-like_dom_sf"/>
</dbReference>
<dbReference type="CDD" id="cd05930">
    <property type="entry name" value="A_NRPS"/>
    <property type="match status" value="1"/>
</dbReference>
<dbReference type="Pfam" id="PF00550">
    <property type="entry name" value="PP-binding"/>
    <property type="match status" value="3"/>
</dbReference>
<keyword evidence="2" id="KW-0596">Phosphopantetheine</keyword>
<dbReference type="Gene3D" id="3.30.300.30">
    <property type="match status" value="3"/>
</dbReference>
<feature type="non-terminal residue" evidence="7">
    <location>
        <position position="3919"/>
    </location>
</feature>
<dbReference type="PANTHER" id="PTHR45527:SF1">
    <property type="entry name" value="FATTY ACID SYNTHASE"/>
    <property type="match status" value="1"/>
</dbReference>
<evidence type="ECO:0000256" key="5">
    <source>
        <dbReference type="ARBA" id="ARBA00023194"/>
    </source>
</evidence>
<reference evidence="7" key="1">
    <citation type="submission" date="2023-10" db="EMBL/GenBank/DDBJ databases">
        <title>Development of a sustainable strategy for remediation of hydrocarbon-contaminated territories based on the waste exchange concept.</title>
        <authorList>
            <person name="Krivoruchko A."/>
        </authorList>
    </citation>
    <scope>NUCLEOTIDE SEQUENCE</scope>
    <source>
        <strain evidence="7">IEGM 68</strain>
    </source>
</reference>
<keyword evidence="4" id="KW-0677">Repeat</keyword>
<dbReference type="PANTHER" id="PTHR45527">
    <property type="entry name" value="NONRIBOSOMAL PEPTIDE SYNTHETASE"/>
    <property type="match status" value="1"/>
</dbReference>
<dbReference type="FunFam" id="3.40.50.980:FF:000001">
    <property type="entry name" value="Non-ribosomal peptide synthetase"/>
    <property type="match status" value="2"/>
</dbReference>
<dbReference type="SUPFAM" id="SSF56801">
    <property type="entry name" value="Acetyl-CoA synthetase-like"/>
    <property type="match status" value="3"/>
</dbReference>
<feature type="domain" description="Carrier" evidence="6">
    <location>
        <begin position="3354"/>
        <end position="3428"/>
    </location>
</feature>
<dbReference type="Pfam" id="PF00501">
    <property type="entry name" value="AMP-binding"/>
    <property type="match status" value="3"/>
</dbReference>
<dbReference type="InterPro" id="IPR000873">
    <property type="entry name" value="AMP-dep_synth/lig_dom"/>
</dbReference>
<dbReference type="FunFam" id="1.10.1200.10:FF:000005">
    <property type="entry name" value="Nonribosomal peptide synthetase 1"/>
    <property type="match status" value="1"/>
</dbReference>
<evidence type="ECO:0000256" key="4">
    <source>
        <dbReference type="ARBA" id="ARBA00022737"/>
    </source>
</evidence>
<dbReference type="GO" id="GO:0009239">
    <property type="term" value="P:enterobactin biosynthetic process"/>
    <property type="evidence" value="ECO:0007669"/>
    <property type="project" value="TreeGrafter"/>
</dbReference>
<dbReference type="InterPro" id="IPR001242">
    <property type="entry name" value="Condensation_dom"/>
</dbReference>
<evidence type="ECO:0000256" key="2">
    <source>
        <dbReference type="ARBA" id="ARBA00022450"/>
    </source>
</evidence>
<dbReference type="FunFam" id="1.10.1200.10:FF:000016">
    <property type="entry name" value="Non-ribosomal peptide synthase"/>
    <property type="match status" value="2"/>
</dbReference>
<dbReference type="CDD" id="cd19540">
    <property type="entry name" value="LCL_NRPS-like"/>
    <property type="match status" value="2"/>
</dbReference>
<comment type="cofactor">
    <cofactor evidence="1">
        <name>pantetheine 4'-phosphate</name>
        <dbReference type="ChEBI" id="CHEBI:47942"/>
    </cofactor>
</comment>
<dbReference type="PROSITE" id="PS00012">
    <property type="entry name" value="PHOSPHOPANTETHEINE"/>
    <property type="match status" value="2"/>
</dbReference>
<dbReference type="GO" id="GO:0005829">
    <property type="term" value="C:cytosol"/>
    <property type="evidence" value="ECO:0007669"/>
    <property type="project" value="TreeGrafter"/>
</dbReference>
<dbReference type="NCBIfam" id="NF003417">
    <property type="entry name" value="PRK04813.1"/>
    <property type="match status" value="3"/>
</dbReference>
<evidence type="ECO:0000313" key="8">
    <source>
        <dbReference type="Proteomes" id="UP001185863"/>
    </source>
</evidence>
<protein>
    <submittedName>
        <fullName evidence="7">Amino acid adenylation domain-containing protein</fullName>
    </submittedName>
</protein>
<organism evidence="7 8">
    <name type="scientific">Rhodococcus oxybenzonivorans</name>
    <dbReference type="NCBI Taxonomy" id="1990687"/>
    <lineage>
        <taxon>Bacteria</taxon>
        <taxon>Bacillati</taxon>
        <taxon>Actinomycetota</taxon>
        <taxon>Actinomycetes</taxon>
        <taxon>Mycobacteriales</taxon>
        <taxon>Nocardiaceae</taxon>
        <taxon>Rhodococcus</taxon>
    </lineage>
</organism>
<name>A0AAE4V3F3_9NOCA</name>
<dbReference type="Pfam" id="PF13193">
    <property type="entry name" value="AMP-binding_C"/>
    <property type="match status" value="2"/>
</dbReference>
<dbReference type="GO" id="GO:0072330">
    <property type="term" value="P:monocarboxylic acid biosynthetic process"/>
    <property type="evidence" value="ECO:0007669"/>
    <property type="project" value="UniProtKB-ARBA"/>
</dbReference>
<keyword evidence="5" id="KW-0045">Antibiotic biosynthesis</keyword>
<sequence length="3919" mass="420431">MDSSTSSDPHTDRFGAGFPLSSAQRGMWLAQRLTPEVPLCIAQYVEVHGPLDVALLDEASVTAAREFHSPYLRIFEVDGEPFQVVDPTLELSTEYVDLRAAADPVAAAHTWMEDDYTRPLDPEADMLAASAVLHVGDQHYLWYSRIHHVALDGYGAMTMVNRIAALYTAAVQGRPPEPNPAADLRTLYALDQQYRSSSRFEADRDYWAQRISGFAEGSSLSEVVSPAVAKSILLTTSLSDAASERLMHSDEVFGVPAAGVVVAAFGCYLARMSGRENVLLSLPVSGRTTTILRRSGGMLVSLAPLHISSPPEDRVDEMLRRSQLELMGALRHQRYTLEDIRRDAGDRSSGRRLTGPMVNVMLFHPEITLGPVTGEFHVVTSGPVEDLLVNVYRSGTPERTLVEFRGNPHRYTDEDLRRHHSAFVALLQELLEARPEDATADVHLESAAEGARRRRKVAALDYWKQTLDGLSANDILPTDHPRPVDRTLVADGRVDVRIPAELHQRMHSVGADCRFAAFSAIHTGLVALLSRLGSTDDIAVGTSGGPGGGPLILRTLVDSAQTFTDVLGRVRDTELGAYTHSDVPFDEIAAALGLRDESSGRYPFQIGLEFVGTATDASPTDGADLSVVCSAHPDCSGVDIQLLFATALFEPDTVREFGNRLVHLLDVATLDSGSAVGDFDVLTPAECANLVPALGPPALPPRLLPDILTSAAEIDPDAVAVSERGTDISYRELDEESNQLARLLIARGAGPDTIVALALPRSSEFVLALWAVAKSGAAFLPVDPNYPQARIEHMLTDSGAVLGVTDHRHRLRSPAVSWLDLDDTRTDTTVAGCSPTRVTQADRLRPLRRDHAAYLIYTSGSTGIPKGVSVGHRGIADLVSAEREGLEISPESRVSHFASPSFDASIFELLGAFGAGARVVIVPPAVVGGAELTRILADEHVSHAIFTPTTAATLDPAALPELTDLALAGEASPPELVARWASAARRVRNAYGPTEATIMSTLSPPLAPGQRVTLGGPIRGFSILVLDSRLHPVPPGVAGEVYLGGPGLARGYHRRPGLTAARFVADPHGPPGERLYRTGDVAAWRKCADLPDGTPTSLSLEYLGRSDFQVKIRGFRIELGEIDAVLMRHPTVSFAATVDRATSAGDPTLVAYVRPVQGAQVDVPGLETLLRRTLPRYMLPSAIVPLDEVPLTPGGKLDRAALPAPTFLPGSTHRKPATPTEATVAAVWETVLGVSGIGADDDYFDLGGNSLTATRVVARVNAALGTTIGVAELFEAPTVATLAARLDRDEHRGPDRPALAPVARPAVIPLSSAQQRMWFINQYDTTSPAYNIPLVVRLTGRLDVPALVAAIGDIVERHESLRTVFPASPDGPHQVVLPAADAVPVIEPIPVENESELAQRLSEVCSTRFDVATAVPLRCTLLQLGDSEYLLALVLHHIAADGASTAPLARDVTTAYAARTAGHAPQWPPLAVQYVDYTLWQRALLGSDTDPDSLLSRQLDYWTETLSGSPALLELPTDHPRPDTRSLQGGRVEFAIDPELHGALLELARTSTSTVFMVLHAALAVLLARLSGSDDVAVGTPVAGRGEAALDDVVGMFVNTVVLRTKTDQSTGFGDTLRHVRDTDLAAFGHTDIPFEQLVEVLDPPRSSAYSPLFQVLLEFEHILPSGRELHGLELPGLRLEPVDYDAGMAKFDLQLWLSERLDTNGSPLGMQAGVVYATDLFDEQTVRNFAERFVRILEAVTDNPQTPIGDIEILDAAERDAALTPWRQPVALSESHTLADALLRAAATSPSHGAVTYAGDTVSYAELATSVTRLARLLINRTLTPETVVGVAIPRSVDWVVTVLAVIAAGGACLPVEVTWPRPRVEHALTSADPAMILTHLDLAAELPDTGSAVVVLDAPDTVHELAATSDAPLTHAATPDSAAYVLFTAGSTAPPKPVSLSHRTVLAAFASASQSFGFDCSDVWTTFPTHTVDLSVWELWGALLHGGRLLIVDDDTARSPRETAALIAHEHVTVLSRTPTAFDPILRALPTAGSTPLSAPRLVVLGGEAVSTDLAARLSTLPASTTAVQMYASTETVTWVAASEVLATAHQKQTLPLIPAPGRPLAILDRRLHIVPAGVVGELYVGGPALARGYHGRARATSTRFVASPFGGPGERMYRTGDLARTDRDGCLHIVGRSDFRSSLRGYRIPLDEIDAAMSAHTSIDQAVTVDYTTRSGDHALVSYVTPAASAEVEQGRLTEFAATLLPAHCIPAEIVELDTLPVDDTGAVDRTALPVPESLGYAAEFRAPRTPREEAVASVFAQVLGVEGVGVDDNFFELGGTSLIATKVVARLNSALGTGIGVRALFEAPTVQALAAVLDAEDEEASLPPLRPRDRTRPVPVSFAQQRMWFVNQFDTSSAAYNIPMVVRISGPLDIAALSAALMDVVTRHESLRTVYPLTDEGPVQVVQPVDAAQLELTPIPILDDKHLRERIDDVIATTFDVTVRAPLRAEVFRVDPFTHVFALVVHHIAADGWSLVPLARDMTTAYAARTQGHAPDWKPLPVQYGDFALWQREVLGSAEDPTSPLSEQLTYWRTTLADLPERLELPADRPRPSTATYQAATARFTMSPATHRRLTEMAREHDATPFVTVHAALAVLLSRLGNTGDVTVGSPIAGRGEQALDDLVGMFVGTLVLRTRIDPALPFDKVLARVRETDVDAFAHADIPFERLVEELNPARSTAAHPLFQVMLSFLNLAEAKPELPGLRVSTLDLDSHLSQFDLNVVLREHLTDDGAPGGITGEFVYSTDLFDEATVRRFVDMFLRVIDTVSYLPTTVVGDIHLLDSTELERALDRKFVTRHDLPGDTILDLFDAQVARAPEDTAVVFEGNALTYREFDSWTNQLARILIGRGIGPECVVALALPRSFELLAGMFAVVKAGAALLALDLGHPPERIAYLLESSAPALVLTVSGVDVLIPPGTEVLALDVLDLEAVDARPVTDADRIAPLHPENLAYVVYTSGSTGRPKGVAVSHAAITNQLAWSQSQLPLLPGDRTLQKAPIAFDVAIWESFSALCAGSALVVLRPDGHLDLEYLTTVLSTENITVVEFVPSMLEVFVGDHRRAFPSSLRRVFSGGEALPARTADRVLSRSVALGNMYGPAEASVTATYCDVTSLPLTPVIPIGTPVWNTRVYLLDHRLHPAPRGVAAEMYISGAQLARGYLGRPDLTALRFIPDPNGAPGSRMYRTGDLARHNSLGQIEYLGRSDFQIQLHGYRVEPGEIESTLLRHPGVAQAVVALHRDSHGADHLIGYVVPEPDAEIDGNILIDHAASALPSHMVPSTILILPSFPLTPNGKVDRGALPAPDFSVRATSQRMPSSEVERVLAALFAEVLGLDAVGVDDSFFALGGDSIMAIQLVARARTAGLTVQPRDVFEHKTVSRLARAVSIQPFAAPTLEELPGGDIGELPPTPVIAWLLELGGDFSQFSQAALLTTPAGVDQETLTRTLEAVVEHHAALRARLRLTPGRDPIMEVPAGPAPGGGDLLRRVAVASVTGPEFHRLAVAELEAAAGRLDPARGVMLQAVWFDASRDHRNGDLSAQEGRLLLVIHHLAVDGVSWRILVPDLAAAWEDITAGRDPDLPENGTSMRRWAHALVDTAPERAGELDLWRRILDGPDPLLGSRSLDPVRDTRATSRDLTVDVPTGVTEALLADVPKAFHAGTDDALLTALAIAIAVWRHRRGLRVNEVLVTVEGHGRGNSLIPGADLSRTVGWFTTIHPVRLDLTGIDLDDALHGGDAAGTAIKTIKEQLRTIPDHGAGYGQLRYLDPDTAEELRTYPDPQITFNYLGRFTTAADVEGRNAAWAPVEDADLGGRQNAEMPAPAVLSIDAAAVGAAGARELKSTWTYAAGVLTAAEVGELADLFTTALTALTTHTHQPHTGGH</sequence>
<dbReference type="PROSITE" id="PS50075">
    <property type="entry name" value="CARRIER"/>
    <property type="match status" value="3"/>
</dbReference>
<dbReference type="Gene3D" id="3.40.50.980">
    <property type="match status" value="6"/>
</dbReference>